<sequence length="127" mass="14148">MRNPSTGQNRGAQVQKWTNTMRINPGTIIVRITVKNTKRGTRRSTNIRMGGVFSQSGMTETLISQSGMTETLISQSKIRENITKNWSVPVTTILIIQCRCVLYAFSYCNGHMDGGPPYSSPIIQPIQ</sequence>
<keyword evidence="2" id="KW-1185">Reference proteome</keyword>
<evidence type="ECO:0000313" key="2">
    <source>
        <dbReference type="Proteomes" id="UP000824782"/>
    </source>
</evidence>
<name>A0AAV6YNK4_ENGPU</name>
<reference evidence="1" key="1">
    <citation type="thesis" date="2020" institute="ProQuest LLC" country="789 East Eisenhower Parkway, Ann Arbor, MI, USA">
        <title>Comparative Genomics and Chromosome Evolution.</title>
        <authorList>
            <person name="Mudd A.B."/>
        </authorList>
    </citation>
    <scope>NUCLEOTIDE SEQUENCE</scope>
    <source>
        <strain evidence="1">237g6f4</strain>
        <tissue evidence="1">Blood</tissue>
    </source>
</reference>
<organism evidence="1 2">
    <name type="scientific">Engystomops pustulosus</name>
    <name type="common">Tungara frog</name>
    <name type="synonym">Physalaemus pustulosus</name>
    <dbReference type="NCBI Taxonomy" id="76066"/>
    <lineage>
        <taxon>Eukaryota</taxon>
        <taxon>Metazoa</taxon>
        <taxon>Chordata</taxon>
        <taxon>Craniata</taxon>
        <taxon>Vertebrata</taxon>
        <taxon>Euteleostomi</taxon>
        <taxon>Amphibia</taxon>
        <taxon>Batrachia</taxon>
        <taxon>Anura</taxon>
        <taxon>Neobatrachia</taxon>
        <taxon>Hyloidea</taxon>
        <taxon>Leptodactylidae</taxon>
        <taxon>Leiuperinae</taxon>
        <taxon>Engystomops</taxon>
    </lineage>
</organism>
<protein>
    <submittedName>
        <fullName evidence="1">Uncharacterized protein</fullName>
    </submittedName>
</protein>
<comment type="caution">
    <text evidence="1">The sequence shown here is derived from an EMBL/GenBank/DDBJ whole genome shotgun (WGS) entry which is preliminary data.</text>
</comment>
<dbReference type="AlphaFoldDB" id="A0AAV6YNK4"/>
<evidence type="ECO:0000313" key="1">
    <source>
        <dbReference type="EMBL" id="KAG8535583.1"/>
    </source>
</evidence>
<proteinExistence type="predicted"/>
<dbReference type="Proteomes" id="UP000824782">
    <property type="component" value="Unassembled WGS sequence"/>
</dbReference>
<gene>
    <name evidence="1" type="ORF">GDO81_028212</name>
</gene>
<dbReference type="EMBL" id="WNYA01062820">
    <property type="protein sequence ID" value="KAG8535583.1"/>
    <property type="molecule type" value="Genomic_DNA"/>
</dbReference>
<accession>A0AAV6YNK4</accession>